<dbReference type="Proteomes" id="UP000323225">
    <property type="component" value="Unassembled WGS sequence"/>
</dbReference>
<dbReference type="InterPro" id="IPR050902">
    <property type="entry name" value="ABC_Transporter_SBP"/>
</dbReference>
<evidence type="ECO:0000259" key="2">
    <source>
        <dbReference type="PROSITE" id="PS50983"/>
    </source>
</evidence>
<protein>
    <submittedName>
        <fullName evidence="4">Hemin ABC transporter substrate-binding protein</fullName>
    </submittedName>
</protein>
<sequence>MKITQSLALLLACCTSGISFAQERIVSAGSAVTELILALGAEQQLVAVDVTSEVPSSLNLPTVGYHRRLAAEGLLTLEPTHLIGSDEMGPDTALQQLRSSGIQVNVINSDSTPQGLLTRIDQIAQITHTEQHAQKLKENVQQQINALQAKRPEKPKKVLFLLLHEGRAANVAGSDTVPDTIIGLIGAHNPASPSITSYKPLSMESMIEMQPDMVLVSGRSLEKLGGADAVLNAVPMLAATPAGQNKNIVAIDGHALVGGLGLKSLQEAQRIQALLYP</sequence>
<dbReference type="InterPro" id="IPR002491">
    <property type="entry name" value="ABC_transptr_periplasmic_BD"/>
</dbReference>
<dbReference type="EMBL" id="MCBA01000035">
    <property type="protein sequence ID" value="RGP90615.1"/>
    <property type="molecule type" value="Genomic_DNA"/>
</dbReference>
<feature type="domain" description="Fe/B12 periplasmic-binding" evidence="2">
    <location>
        <begin position="24"/>
        <end position="277"/>
    </location>
</feature>
<dbReference type="Proteomes" id="UP000266701">
    <property type="component" value="Unassembled WGS sequence"/>
</dbReference>
<organism evidence="4 6">
    <name type="scientific">Vibrio cholerae</name>
    <dbReference type="NCBI Taxonomy" id="666"/>
    <lineage>
        <taxon>Bacteria</taxon>
        <taxon>Pseudomonadati</taxon>
        <taxon>Pseudomonadota</taxon>
        <taxon>Gammaproteobacteria</taxon>
        <taxon>Vibrionales</taxon>
        <taxon>Vibrionaceae</taxon>
        <taxon>Vibrio</taxon>
    </lineage>
</organism>
<dbReference type="Gene3D" id="3.40.50.1980">
    <property type="entry name" value="Nitrogenase molybdenum iron protein domain"/>
    <property type="match status" value="2"/>
</dbReference>
<dbReference type="KEGG" id="vcx:VAA049_2075"/>
<dbReference type="SUPFAM" id="SSF53807">
    <property type="entry name" value="Helical backbone' metal receptor"/>
    <property type="match status" value="1"/>
</dbReference>
<keyword evidence="1" id="KW-0732">Signal</keyword>
<reference evidence="5 8" key="2">
    <citation type="submission" date="2019-06" db="EMBL/GenBank/DDBJ databases">
        <title>Vibrio cholerae phylogeny based on whole-genome sequencing reveals genetic diversity and population strucutre.</title>
        <authorList>
            <person name="Zhiqiu Y."/>
            <person name="Bin L."/>
            <person name="Lingyan J."/>
        </authorList>
    </citation>
    <scope>NUCLEOTIDE SEQUENCE [LARGE SCALE GENOMIC DNA]</scope>
    <source>
        <strain evidence="5 8">N2768</strain>
    </source>
</reference>
<reference evidence="4 6" key="1">
    <citation type="journal article" date="2017" name="Emerg. Infect. Dis.">
        <title>Carbapenemase VCC-1-Producing Vibrio cholerae in Coastal Waters of Germany.</title>
        <authorList>
            <person name="Hammerl J.A."/>
            <person name="Jackel C."/>
            <person name="Bortolaia V."/>
            <person name="Schwartz K."/>
            <person name="Bier N."/>
            <person name="Hendriksen R.S."/>
            <person name="Guerra B."/>
            <person name="Strauch E."/>
        </authorList>
    </citation>
    <scope>NUCLEOTIDE SEQUENCE [LARGE SCALE GENOMIC DNA]</scope>
    <source>
        <strain evidence="4 6">VN-2825</strain>
    </source>
</reference>
<evidence type="ECO:0000256" key="1">
    <source>
        <dbReference type="SAM" id="SignalP"/>
    </source>
</evidence>
<evidence type="ECO:0000313" key="4">
    <source>
        <dbReference type="EMBL" id="RGP90615.1"/>
    </source>
</evidence>
<dbReference type="EMBL" id="VSGZ01000035">
    <property type="protein sequence ID" value="TXY92153.1"/>
    <property type="molecule type" value="Genomic_DNA"/>
</dbReference>
<dbReference type="PANTHER" id="PTHR30535:SF4">
    <property type="entry name" value="HEMIN-BINDING PERIPLASMIC PROTEIN HMUT"/>
    <property type="match status" value="1"/>
</dbReference>
<reference evidence="3 7" key="3">
    <citation type="submission" date="2019-09" db="EMBL/GenBank/DDBJ databases">
        <authorList>
            <person name="Kritzky A."/>
            <person name="Schelkanova E.Y."/>
            <person name="Alkhova Z.V."/>
            <person name="Smirnova N.I."/>
        </authorList>
    </citation>
    <scope>NUCLEOTIDE SEQUENCE [LARGE SCALE GENOMIC DNA]</scope>
    <source>
        <strain evidence="3 7">M1526</strain>
    </source>
</reference>
<dbReference type="EMBL" id="VUAA01000001">
    <property type="protein sequence ID" value="KAA1256512.1"/>
    <property type="molecule type" value="Genomic_DNA"/>
</dbReference>
<dbReference type="Proteomes" id="UP000323583">
    <property type="component" value="Unassembled WGS sequence"/>
</dbReference>
<evidence type="ECO:0000313" key="6">
    <source>
        <dbReference type="Proteomes" id="UP000266701"/>
    </source>
</evidence>
<evidence type="ECO:0000313" key="3">
    <source>
        <dbReference type="EMBL" id="KAA1256512.1"/>
    </source>
</evidence>
<dbReference type="PANTHER" id="PTHR30535">
    <property type="entry name" value="VITAMIN B12-BINDING PROTEIN"/>
    <property type="match status" value="1"/>
</dbReference>
<dbReference type="CDD" id="cd01149">
    <property type="entry name" value="HutB"/>
    <property type="match status" value="1"/>
</dbReference>
<gene>
    <name evidence="4" type="ORF">BC353_08765</name>
    <name evidence="3" type="ORF">F0M16_00585</name>
    <name evidence="5" type="ORF">FXE67_09180</name>
</gene>
<dbReference type="Pfam" id="PF01497">
    <property type="entry name" value="Peripla_BP_2"/>
    <property type="match status" value="1"/>
</dbReference>
<evidence type="ECO:0000313" key="7">
    <source>
        <dbReference type="Proteomes" id="UP000323225"/>
    </source>
</evidence>
<proteinExistence type="predicted"/>
<accession>A0A085T2T9</accession>
<dbReference type="PROSITE" id="PS50983">
    <property type="entry name" value="FE_B12_PBP"/>
    <property type="match status" value="1"/>
</dbReference>
<feature type="chain" id="PRO_5044364416" evidence="1">
    <location>
        <begin position="22"/>
        <end position="277"/>
    </location>
</feature>
<evidence type="ECO:0000313" key="5">
    <source>
        <dbReference type="EMBL" id="TXY92153.1"/>
    </source>
</evidence>
<name>A0A085T2T9_VIBCL</name>
<dbReference type="AlphaFoldDB" id="A0A085T2T9"/>
<dbReference type="RefSeq" id="WP_000705467.1">
    <property type="nucleotide sequence ID" value="NZ_AP024968.1"/>
</dbReference>
<evidence type="ECO:0000313" key="8">
    <source>
        <dbReference type="Proteomes" id="UP000323583"/>
    </source>
</evidence>
<comment type="caution">
    <text evidence="4">The sequence shown here is derived from an EMBL/GenBank/DDBJ whole genome shotgun (WGS) entry which is preliminary data.</text>
</comment>
<feature type="signal peptide" evidence="1">
    <location>
        <begin position="1"/>
        <end position="21"/>
    </location>
</feature>